<evidence type="ECO:0000313" key="1">
    <source>
        <dbReference type="EMBL" id="GAA3691105.1"/>
    </source>
</evidence>
<sequence>MGIQGDITIGRPVDVVFDYVADQTNEPRYNPQMIRARKLGAAPIGVGTTFRSAVRSGARVADLLIEITDYERPRLLASVTTMAQADIDYVLRFEPVAAGTRMSWSGQVHPKGALRLLGPVIVWLGRRQEQHIWQSLKEHLEHEPASRSETPR</sequence>
<dbReference type="InterPro" id="IPR019587">
    <property type="entry name" value="Polyketide_cyclase/dehydratase"/>
</dbReference>
<dbReference type="Gene3D" id="3.30.530.20">
    <property type="match status" value="1"/>
</dbReference>
<accession>A0ABP7CLG2</accession>
<dbReference type="InterPro" id="IPR023393">
    <property type="entry name" value="START-like_dom_sf"/>
</dbReference>
<dbReference type="Proteomes" id="UP001501468">
    <property type="component" value="Unassembled WGS sequence"/>
</dbReference>
<keyword evidence="2" id="KW-1185">Reference proteome</keyword>
<dbReference type="EMBL" id="BAABDC010000001">
    <property type="protein sequence ID" value="GAA3691105.1"/>
    <property type="molecule type" value="Genomic_DNA"/>
</dbReference>
<dbReference type="SUPFAM" id="SSF55961">
    <property type="entry name" value="Bet v1-like"/>
    <property type="match status" value="1"/>
</dbReference>
<proteinExistence type="predicted"/>
<comment type="caution">
    <text evidence="1">The sequence shown here is derived from an EMBL/GenBank/DDBJ whole genome shotgun (WGS) entry which is preliminary data.</text>
</comment>
<gene>
    <name evidence="1" type="ORF">GCM10022399_03680</name>
</gene>
<name>A0ABP7CLG2_9MICO</name>
<dbReference type="RefSeq" id="WP_344940684.1">
    <property type="nucleotide sequence ID" value="NZ_BAABDC010000001.1"/>
</dbReference>
<protein>
    <recommendedName>
        <fullName evidence="3">SRPBCC family protein</fullName>
    </recommendedName>
</protein>
<evidence type="ECO:0000313" key="2">
    <source>
        <dbReference type="Proteomes" id="UP001501468"/>
    </source>
</evidence>
<organism evidence="1 2">
    <name type="scientific">Terrabacter ginsenosidimutans</name>
    <dbReference type="NCBI Taxonomy" id="490575"/>
    <lineage>
        <taxon>Bacteria</taxon>
        <taxon>Bacillati</taxon>
        <taxon>Actinomycetota</taxon>
        <taxon>Actinomycetes</taxon>
        <taxon>Micrococcales</taxon>
        <taxon>Intrasporangiaceae</taxon>
        <taxon>Terrabacter</taxon>
    </lineage>
</organism>
<evidence type="ECO:0008006" key="3">
    <source>
        <dbReference type="Google" id="ProtNLM"/>
    </source>
</evidence>
<reference evidence="2" key="1">
    <citation type="journal article" date="2019" name="Int. J. Syst. Evol. Microbiol.">
        <title>The Global Catalogue of Microorganisms (GCM) 10K type strain sequencing project: providing services to taxonomists for standard genome sequencing and annotation.</title>
        <authorList>
            <consortium name="The Broad Institute Genomics Platform"/>
            <consortium name="The Broad Institute Genome Sequencing Center for Infectious Disease"/>
            <person name="Wu L."/>
            <person name="Ma J."/>
        </authorList>
    </citation>
    <scope>NUCLEOTIDE SEQUENCE [LARGE SCALE GENOMIC DNA]</scope>
    <source>
        <strain evidence="2">JCM 17125</strain>
    </source>
</reference>
<dbReference type="Pfam" id="PF10604">
    <property type="entry name" value="Polyketide_cyc2"/>
    <property type="match status" value="1"/>
</dbReference>